<organism evidence="7 8">
    <name type="scientific">Pseudolycoriella hygida</name>
    <dbReference type="NCBI Taxonomy" id="35572"/>
    <lineage>
        <taxon>Eukaryota</taxon>
        <taxon>Metazoa</taxon>
        <taxon>Ecdysozoa</taxon>
        <taxon>Arthropoda</taxon>
        <taxon>Hexapoda</taxon>
        <taxon>Insecta</taxon>
        <taxon>Pterygota</taxon>
        <taxon>Neoptera</taxon>
        <taxon>Endopterygota</taxon>
        <taxon>Diptera</taxon>
        <taxon>Nematocera</taxon>
        <taxon>Sciaroidea</taxon>
        <taxon>Sciaridae</taxon>
        <taxon>Pseudolycoriella</taxon>
    </lineage>
</organism>
<dbReference type="GO" id="GO:0022008">
    <property type="term" value="P:neurogenesis"/>
    <property type="evidence" value="ECO:0007669"/>
    <property type="project" value="InterPro"/>
</dbReference>
<feature type="coiled-coil region" evidence="3">
    <location>
        <begin position="362"/>
        <end position="389"/>
    </location>
</feature>
<proteinExistence type="inferred from homology"/>
<dbReference type="InterPro" id="IPR057568">
    <property type="entry name" value="CortBP2_NAV1-like_AAA_lid"/>
</dbReference>
<dbReference type="InterPro" id="IPR057126">
    <property type="entry name" value="NAV1-like_ubiquitin-like"/>
</dbReference>
<feature type="compositionally biased region" description="Polar residues" evidence="4">
    <location>
        <begin position="32"/>
        <end position="48"/>
    </location>
</feature>
<evidence type="ECO:0000256" key="2">
    <source>
        <dbReference type="ARBA" id="ARBA00023054"/>
    </source>
</evidence>
<dbReference type="Proteomes" id="UP001151699">
    <property type="component" value="Chromosome A"/>
</dbReference>
<feature type="region of interest" description="Disordered" evidence="4">
    <location>
        <begin position="1012"/>
        <end position="1102"/>
    </location>
</feature>
<comment type="caution">
    <text evidence="7">The sequence shown here is derived from an EMBL/GenBank/DDBJ whole genome shotgun (WGS) entry which is preliminary data.</text>
</comment>
<feature type="compositionally biased region" description="Polar residues" evidence="4">
    <location>
        <begin position="1561"/>
        <end position="1574"/>
    </location>
</feature>
<feature type="domain" description="CortBP2/NAV1-like AAA+ ATPase lid" evidence="6">
    <location>
        <begin position="1401"/>
        <end position="1502"/>
    </location>
</feature>
<feature type="coiled-coil region" evidence="3">
    <location>
        <begin position="757"/>
        <end position="798"/>
    </location>
</feature>
<dbReference type="PANTHER" id="PTHR12784:SF28">
    <property type="entry name" value="PROTEIN SICKIE"/>
    <property type="match status" value="1"/>
</dbReference>
<feature type="region of interest" description="Disordered" evidence="4">
    <location>
        <begin position="1"/>
        <end position="92"/>
    </location>
</feature>
<sequence length="1574" mass="174441">MGTVTSPHTMEMNGCNRSQQRNSNRENWSKIADQQNGHNHQTPSSPTSSRKDKGSPSHSRRSTSSSKSGQSRTKGVPQSFGYVKRTNGSATGTITATDAQQAMMMNGGRTAHVSAVPRSNKVKVSGGTQTCSSDLQSKIPPNNQHRSFSLTGPGAAQLSQSIRERLSTGSHSLPKQASDLHVFQHRISNRGSVKLTDGSLSDTQAYAEVKTDYSSYAMWLKHSNTASSRLSEGDSLESLGIGSPRGHKMIQRESPYSNSPRLNRSNSIRSTKSEKMYPSMLSRGPDVDIEPYYCLPVGAVTSNNPVAWSQPTSPTPPSRGFGGPLSPTHAGHRLTYPKKNDDAHGSAASLLSGGSSLYGSAEERQLHEVRRLKRELVDARDQVMSLSSQLSTNRISDKHSKTNVKSEKYFKFLKTKTMSVIKSQIHDGFATIRTRGLHRSRSRAEQLEKLKPITTKSDSVPLYENNNDFFYNTRTPTPDLKELCIQNELNEFDKHFANLSPTCNSFKLDFTEPPMLNTNFSTPSSPYDTQTNGFQTPTSPDSLQNETFLYTRPDSPYGRIGRKVNSQDSVDLYKSSSPKLFSPTYYRKDVDVCDYALLKVATKPPIKSNTSFYRKSYSHPSHTIYEDSSISTKYSKPLADRYYNSSNYYNPSEISDSSGSHRSAVEELDGLSLEQNHRFNGLERRYATLSYPKEVQRFKQTKPKEYRESDVEYLDPLDCKIGCQTTLRSKPMIPWYELAIRKNNRRQSCPPIEAHVVAAFEQSLTSMTQRLQQLSATADRKDSELTEMRQTIELLRKQSIQAGLTSAHMHSMNEQPIRSVEPTAQPPPVPADNTRPSSGSTAMQRHLSSDSMCSLNSISSGCSTQDKKKKKGWLRSSFTKAFSRNAKISKTNRHQSTASNLDHLSAVNPSVLDASMLPPPSPSRSPLKMAAVAENTKTADALDLDGNPIVEDLKKQLREKDLVLTDIRLEALSSASQLESLKDTVSKMRQEMINLKQNNDRLQKLVTSRSLAGSEVSLGGPISPSGSMGEPRRYSLADGSLRPPLELPKSLEETEEENIPPAPAPEPPPLIQSPTTHSELTPPPAIDIPATDHISTPADDIADHTDGKKIAICVYLAQPESFAKYAEEVHDSDEYYANDVPDNEFDKSLNGSNRNEFVIAYTYISGKTTWQNLDYIVRKTFKDYLARIDPGTNLGLNTDSITSYHLGEAKRGPEMGFPELLPCGYIVGNVKSLYICLQGVGSLAFDSLIPRSIVHRGTGKSYLARKLAEFLVARSQRGNPSEAIATFNVDHKSSKELRQYLGHIAEQASMSNGASELPSVIILDNLHHASALGDVFQVLLSAGPAAKLPCIIGTMSQATCNTTNLQLHHNFRWVLTANHMEPVKGFLARFLRRRLYSLELSTHNVQPQLAAVLAWLPTVWQHINRFLETHSSSDVTIGPRLFLSCPLDLIDSQVWFTDIWNYHLEPYLVEAVREGVQLYGRRVGAWVDPSTYIRETYPWVTNGSGSIPPLRLINAEDVGLEGGVTGNLDSQDPLLNMLMRLQEAATYNARDQEQESDCASLDSNITQDSSAGAE</sequence>
<dbReference type="Gene3D" id="3.40.50.300">
    <property type="entry name" value="P-loop containing nucleotide triphosphate hydrolases"/>
    <property type="match status" value="1"/>
</dbReference>
<dbReference type="EMBL" id="WJQU01000001">
    <property type="protein sequence ID" value="KAJ6649636.1"/>
    <property type="molecule type" value="Genomic_DNA"/>
</dbReference>
<dbReference type="SUPFAM" id="SSF52540">
    <property type="entry name" value="P-loop containing nucleoside triphosphate hydrolases"/>
    <property type="match status" value="1"/>
</dbReference>
<feature type="compositionally biased region" description="Pro residues" evidence="4">
    <location>
        <begin position="1060"/>
        <end position="1071"/>
    </location>
</feature>
<feature type="coiled-coil region" evidence="3">
    <location>
        <begin position="978"/>
        <end position="1005"/>
    </location>
</feature>
<gene>
    <name evidence="7" type="primary">sick</name>
    <name evidence="7" type="ORF">Bhyg_04874</name>
</gene>
<feature type="region of interest" description="Disordered" evidence="4">
    <location>
        <begin position="306"/>
        <end position="348"/>
    </location>
</feature>
<dbReference type="Pfam" id="PF23092">
    <property type="entry name" value="Ubiquitin_6"/>
    <property type="match status" value="1"/>
</dbReference>
<dbReference type="FunFam" id="3.40.50.300:FF:001111">
    <property type="entry name" value="neuron navigator 2 isoform X3"/>
    <property type="match status" value="1"/>
</dbReference>
<evidence type="ECO:0000259" key="5">
    <source>
        <dbReference type="Pfam" id="PF23092"/>
    </source>
</evidence>
<accession>A0A9Q0NHF1</accession>
<feature type="region of interest" description="Disordered" evidence="4">
    <location>
        <begin position="1549"/>
        <end position="1574"/>
    </location>
</feature>
<dbReference type="InterPro" id="IPR039041">
    <property type="entry name" value="Nav/unc-53"/>
</dbReference>
<evidence type="ECO:0000256" key="1">
    <source>
        <dbReference type="ARBA" id="ARBA00006255"/>
    </source>
</evidence>
<dbReference type="Pfam" id="PF25408">
    <property type="entry name" value="AAA_lid_NAV1"/>
    <property type="match status" value="1"/>
</dbReference>
<evidence type="ECO:0000313" key="8">
    <source>
        <dbReference type="Proteomes" id="UP001151699"/>
    </source>
</evidence>
<feature type="compositionally biased region" description="Polar residues" evidence="4">
    <location>
        <begin position="834"/>
        <end position="843"/>
    </location>
</feature>
<protein>
    <submittedName>
        <fullName evidence="7">Protein sickie</fullName>
    </submittedName>
</protein>
<feature type="compositionally biased region" description="Low complexity" evidence="4">
    <location>
        <begin position="62"/>
        <end position="75"/>
    </location>
</feature>
<evidence type="ECO:0000313" key="7">
    <source>
        <dbReference type="EMBL" id="KAJ6649636.1"/>
    </source>
</evidence>
<reference evidence="7" key="1">
    <citation type="submission" date="2022-07" db="EMBL/GenBank/DDBJ databases">
        <authorList>
            <person name="Trinca V."/>
            <person name="Uliana J.V.C."/>
            <person name="Torres T.T."/>
            <person name="Ward R.J."/>
            <person name="Monesi N."/>
        </authorList>
    </citation>
    <scope>NUCLEOTIDE SEQUENCE</scope>
    <source>
        <strain evidence="7">HSMRA1968</strain>
        <tissue evidence="7">Whole embryos</tissue>
    </source>
</reference>
<evidence type="ECO:0000256" key="3">
    <source>
        <dbReference type="SAM" id="Coils"/>
    </source>
</evidence>
<feature type="region of interest" description="Disordered" evidence="4">
    <location>
        <begin position="819"/>
        <end position="854"/>
    </location>
</feature>
<name>A0A9Q0NHF1_9DIPT</name>
<feature type="domain" description="Neuron navigator 1-like ubiquitin-like" evidence="5">
    <location>
        <begin position="1151"/>
        <end position="1230"/>
    </location>
</feature>
<feature type="region of interest" description="Disordered" evidence="4">
    <location>
        <begin position="230"/>
        <end position="266"/>
    </location>
</feature>
<dbReference type="OrthoDB" id="2161974at2759"/>
<evidence type="ECO:0000256" key="4">
    <source>
        <dbReference type="SAM" id="MobiDB-lite"/>
    </source>
</evidence>
<keyword evidence="2 3" id="KW-0175">Coiled coil</keyword>
<dbReference type="PANTHER" id="PTHR12784">
    <property type="entry name" value="STEERIN"/>
    <property type="match status" value="1"/>
</dbReference>
<evidence type="ECO:0000259" key="6">
    <source>
        <dbReference type="Pfam" id="PF25408"/>
    </source>
</evidence>
<comment type="similarity">
    <text evidence="1">Belongs to the Nav/unc-53 family.</text>
</comment>
<feature type="compositionally biased region" description="Polar residues" evidence="4">
    <location>
        <begin position="254"/>
        <end position="266"/>
    </location>
</feature>
<feature type="non-terminal residue" evidence="7">
    <location>
        <position position="1574"/>
    </location>
</feature>
<dbReference type="InterPro" id="IPR027417">
    <property type="entry name" value="P-loop_NTPase"/>
</dbReference>
<keyword evidence="8" id="KW-1185">Reference proteome</keyword>